<comment type="similarity">
    <text evidence="7">Belongs to the shikimate dehydrogenase family.</text>
</comment>
<comment type="catalytic activity">
    <reaction evidence="7">
        <text>shikimate + NADP(+) = 3-dehydroshikimate + NADPH + H(+)</text>
        <dbReference type="Rhea" id="RHEA:17737"/>
        <dbReference type="ChEBI" id="CHEBI:15378"/>
        <dbReference type="ChEBI" id="CHEBI:16630"/>
        <dbReference type="ChEBI" id="CHEBI:36208"/>
        <dbReference type="ChEBI" id="CHEBI:57783"/>
        <dbReference type="ChEBI" id="CHEBI:58349"/>
        <dbReference type="EC" id="1.1.1.25"/>
    </reaction>
</comment>
<dbReference type="InterPro" id="IPR013708">
    <property type="entry name" value="Shikimate_DH-bd_N"/>
</dbReference>
<sequence length="286" mass="31194">MKTIPDALFGLIGFPVSHSVSPAMQNAAFKHCKLDYLYLTIAAKPEELQNVIASMGPLNIRGLNVTIPHKIEVIKYIDSLDPAAEKIGAVNTIVNENGRLKGYNTDFGGFLRLLEHNRIAPANQRFTLLGAGGSAHAIALAVCNLGGHLTVLARQEEKAKDLAGKMCLRLSGKTQGLELNDTNLEEALADTDVIVNCTPVGMGNLAGQSLVPPRLLRPDLTVIDAIYNPCKTRLLEDAEKRGARIINGLEMLVWQGAMSFEIWTNQKAPFRLMMKEAELALDENKK</sequence>
<keyword evidence="3 7" id="KW-0028">Amino-acid biosynthesis</keyword>
<feature type="binding site" evidence="7">
    <location>
        <position position="66"/>
    </location>
    <ligand>
        <name>shikimate</name>
        <dbReference type="ChEBI" id="CHEBI:36208"/>
    </ligand>
</feature>
<comment type="function">
    <text evidence="7">Involved in the biosynthesis of the chorismate, which leads to the biosynthesis of aromatic amino acids. Catalyzes the reversible NADPH linked reduction of 3-dehydroshikimate (DHSA) to yield shikimate (SA).</text>
</comment>
<keyword evidence="6 7" id="KW-0057">Aromatic amino acid biosynthesis</keyword>
<dbReference type="GO" id="GO:0050661">
    <property type="term" value="F:NADP binding"/>
    <property type="evidence" value="ECO:0007669"/>
    <property type="project" value="InterPro"/>
</dbReference>
<comment type="subunit">
    <text evidence="7">Homodimer.</text>
</comment>
<feature type="binding site" evidence="7">
    <location>
        <begin position="19"/>
        <end position="21"/>
    </location>
    <ligand>
        <name>shikimate</name>
        <dbReference type="ChEBI" id="CHEBI:36208"/>
    </ligand>
</feature>
<keyword evidence="4 7" id="KW-0521">NADP</keyword>
<comment type="pathway">
    <text evidence="1 7">Metabolic intermediate biosynthesis; chorismate biosynthesis; chorismate from D-erythrose 4-phosphate and phosphoenolpyruvate: step 4/7.</text>
</comment>
<dbReference type="InterPro" id="IPR041121">
    <property type="entry name" value="SDH_C"/>
</dbReference>
<name>A0A0V8M4M3_9CHLR</name>
<gene>
    <name evidence="7" type="primary">aroE</name>
    <name evidence="10" type="ORF">DA01_01730</name>
</gene>
<feature type="binding site" evidence="7">
    <location>
        <begin position="130"/>
        <end position="134"/>
    </location>
    <ligand>
        <name>NADP(+)</name>
        <dbReference type="ChEBI" id="CHEBI:58349"/>
    </ligand>
</feature>
<evidence type="ECO:0000256" key="1">
    <source>
        <dbReference type="ARBA" id="ARBA00004871"/>
    </source>
</evidence>
<organism evidence="10 11">
    <name type="scientific">Dehalococcoides mccartyi</name>
    <dbReference type="NCBI Taxonomy" id="61435"/>
    <lineage>
        <taxon>Bacteria</taxon>
        <taxon>Bacillati</taxon>
        <taxon>Chloroflexota</taxon>
        <taxon>Dehalococcoidia</taxon>
        <taxon>Dehalococcoidales</taxon>
        <taxon>Dehalococcoidaceae</taxon>
        <taxon>Dehalococcoides</taxon>
    </lineage>
</organism>
<dbReference type="NCBIfam" id="TIGR00507">
    <property type="entry name" value="aroE"/>
    <property type="match status" value="1"/>
</dbReference>
<dbReference type="InterPro" id="IPR022893">
    <property type="entry name" value="Shikimate_DH_fam"/>
</dbReference>
<dbReference type="Pfam" id="PF08501">
    <property type="entry name" value="Shikimate_dh_N"/>
    <property type="match status" value="1"/>
</dbReference>
<evidence type="ECO:0000256" key="2">
    <source>
        <dbReference type="ARBA" id="ARBA00012962"/>
    </source>
</evidence>
<comment type="caution">
    <text evidence="10">The sequence shown here is derived from an EMBL/GenBank/DDBJ whole genome shotgun (WGS) entry which is preliminary data.</text>
</comment>
<feature type="binding site" evidence="7">
    <location>
        <position position="225"/>
    </location>
    <ligand>
        <name>NADP(+)</name>
        <dbReference type="ChEBI" id="CHEBI:58349"/>
    </ligand>
</feature>
<evidence type="ECO:0000256" key="7">
    <source>
        <dbReference type="HAMAP-Rule" id="MF_00222"/>
    </source>
</evidence>
<dbReference type="AlphaFoldDB" id="A0A0V8M4M3"/>
<dbReference type="InterPro" id="IPR046346">
    <property type="entry name" value="Aminoacid_DH-like_N_sf"/>
</dbReference>
<dbReference type="GO" id="GO:0008652">
    <property type="term" value="P:amino acid biosynthetic process"/>
    <property type="evidence" value="ECO:0007669"/>
    <property type="project" value="UniProtKB-KW"/>
</dbReference>
<dbReference type="NCBIfam" id="NF001322">
    <property type="entry name" value="PRK00258.3-6"/>
    <property type="match status" value="1"/>
</dbReference>
<feature type="active site" description="Proton acceptor" evidence="7">
    <location>
        <position position="70"/>
    </location>
</feature>
<comment type="caution">
    <text evidence="7">Lacks conserved residue(s) required for the propagation of feature annotation.</text>
</comment>
<dbReference type="NCBIfam" id="NF001319">
    <property type="entry name" value="PRK00258.3-3"/>
    <property type="match status" value="1"/>
</dbReference>
<feature type="binding site" evidence="7">
    <location>
        <position position="227"/>
    </location>
    <ligand>
        <name>shikimate</name>
        <dbReference type="ChEBI" id="CHEBI:36208"/>
    </ligand>
</feature>
<dbReference type="OrthoDB" id="9792692at2"/>
<feature type="binding site" evidence="7">
    <location>
        <position position="106"/>
    </location>
    <ligand>
        <name>shikimate</name>
        <dbReference type="ChEBI" id="CHEBI:36208"/>
    </ligand>
</feature>
<dbReference type="EMBL" id="JGYD01000010">
    <property type="protein sequence ID" value="KSV18723.1"/>
    <property type="molecule type" value="Genomic_DNA"/>
</dbReference>
<proteinExistence type="inferred from homology"/>
<evidence type="ECO:0000259" key="9">
    <source>
        <dbReference type="Pfam" id="PF18317"/>
    </source>
</evidence>
<dbReference type="SUPFAM" id="SSF53223">
    <property type="entry name" value="Aminoacid dehydrogenase-like, N-terminal domain"/>
    <property type="match status" value="1"/>
</dbReference>
<protein>
    <recommendedName>
        <fullName evidence="2 7">Shikimate dehydrogenase (NADP(+))</fullName>
        <shortName evidence="7">SDH</shortName>
        <ecNumber evidence="2 7">1.1.1.25</ecNumber>
    </recommendedName>
</protein>
<dbReference type="GO" id="GO:0019632">
    <property type="term" value="P:shikimate metabolic process"/>
    <property type="evidence" value="ECO:0007669"/>
    <property type="project" value="InterPro"/>
</dbReference>
<accession>A0A0V8M4M3</accession>
<dbReference type="Gene3D" id="3.40.50.10860">
    <property type="entry name" value="Leucine Dehydrogenase, chain A, domain 1"/>
    <property type="match status" value="1"/>
</dbReference>
<evidence type="ECO:0000256" key="5">
    <source>
        <dbReference type="ARBA" id="ARBA00023002"/>
    </source>
</evidence>
<evidence type="ECO:0000313" key="10">
    <source>
        <dbReference type="EMBL" id="KSV18723.1"/>
    </source>
</evidence>
<dbReference type="InterPro" id="IPR036291">
    <property type="entry name" value="NAD(P)-bd_dom_sf"/>
</dbReference>
<dbReference type="PATRIC" id="fig|61435.5.peg.352"/>
<dbReference type="UniPathway" id="UPA00053">
    <property type="reaction ID" value="UER00087"/>
</dbReference>
<dbReference type="Pfam" id="PF18317">
    <property type="entry name" value="SDH_C"/>
    <property type="match status" value="1"/>
</dbReference>
<evidence type="ECO:0000259" key="8">
    <source>
        <dbReference type="Pfam" id="PF08501"/>
    </source>
</evidence>
<dbReference type="GO" id="GO:0009073">
    <property type="term" value="P:aromatic amino acid family biosynthetic process"/>
    <property type="evidence" value="ECO:0007669"/>
    <property type="project" value="UniProtKB-KW"/>
</dbReference>
<evidence type="ECO:0000256" key="4">
    <source>
        <dbReference type="ARBA" id="ARBA00022857"/>
    </source>
</evidence>
<feature type="binding site" evidence="7">
    <location>
        <position position="255"/>
    </location>
    <ligand>
        <name>shikimate</name>
        <dbReference type="ChEBI" id="CHEBI:36208"/>
    </ligand>
</feature>
<evidence type="ECO:0000256" key="6">
    <source>
        <dbReference type="ARBA" id="ARBA00023141"/>
    </source>
</evidence>
<dbReference type="InterPro" id="IPR011342">
    <property type="entry name" value="Shikimate_DH"/>
</dbReference>
<feature type="binding site" evidence="7">
    <location>
        <position position="91"/>
    </location>
    <ligand>
        <name>shikimate</name>
        <dbReference type="ChEBI" id="CHEBI:36208"/>
    </ligand>
</feature>
<dbReference type="GO" id="GO:0004764">
    <property type="term" value="F:shikimate 3-dehydrogenase (NADP+) activity"/>
    <property type="evidence" value="ECO:0007669"/>
    <property type="project" value="UniProtKB-UniRule"/>
</dbReference>
<evidence type="ECO:0000256" key="3">
    <source>
        <dbReference type="ARBA" id="ARBA00022605"/>
    </source>
</evidence>
<dbReference type="CDD" id="cd01065">
    <property type="entry name" value="NAD_bind_Shikimate_DH"/>
    <property type="match status" value="1"/>
</dbReference>
<feature type="binding site" evidence="7">
    <location>
        <position position="248"/>
    </location>
    <ligand>
        <name>NADP(+)</name>
        <dbReference type="ChEBI" id="CHEBI:58349"/>
    </ligand>
</feature>
<dbReference type="RefSeq" id="WP_058292177.1">
    <property type="nucleotide sequence ID" value="NZ_JGYD01000010.1"/>
</dbReference>
<dbReference type="PANTHER" id="PTHR21089:SF1">
    <property type="entry name" value="BIFUNCTIONAL 3-DEHYDROQUINATE DEHYDRATASE_SHIKIMATE DEHYDROGENASE, CHLOROPLASTIC"/>
    <property type="match status" value="1"/>
</dbReference>
<dbReference type="HAMAP" id="MF_00222">
    <property type="entry name" value="Shikimate_DH_AroE"/>
    <property type="match status" value="1"/>
</dbReference>
<dbReference type="GO" id="GO:0009423">
    <property type="term" value="P:chorismate biosynthetic process"/>
    <property type="evidence" value="ECO:0007669"/>
    <property type="project" value="UniProtKB-UniRule"/>
</dbReference>
<dbReference type="PANTHER" id="PTHR21089">
    <property type="entry name" value="SHIKIMATE DEHYDROGENASE"/>
    <property type="match status" value="1"/>
</dbReference>
<dbReference type="Proteomes" id="UP000053577">
    <property type="component" value="Unassembled WGS sequence"/>
</dbReference>
<dbReference type="Gene3D" id="3.40.50.720">
    <property type="entry name" value="NAD(P)-binding Rossmann-like Domain"/>
    <property type="match status" value="1"/>
</dbReference>
<feature type="domain" description="SDH C-terminal" evidence="9">
    <location>
        <begin position="248"/>
        <end position="277"/>
    </location>
</feature>
<dbReference type="EC" id="1.1.1.25" evidence="2 7"/>
<evidence type="ECO:0000313" key="11">
    <source>
        <dbReference type="Proteomes" id="UP000053577"/>
    </source>
</evidence>
<keyword evidence="5 7" id="KW-0560">Oxidoreductase</keyword>
<dbReference type="SUPFAM" id="SSF51735">
    <property type="entry name" value="NAD(P)-binding Rossmann-fold domains"/>
    <property type="match status" value="1"/>
</dbReference>
<feature type="domain" description="Shikimate dehydrogenase substrate binding N-terminal" evidence="8">
    <location>
        <begin position="11"/>
        <end position="93"/>
    </location>
</feature>
<reference evidence="10 11" key="1">
    <citation type="journal article" date="2015" name="Sci. Rep.">
        <title>A comparative genomics and reductive dehalogenase gene transcription study of two chloroethene-respiring bacteria, Dehalococcoides mccartyi strains MB and 11a.</title>
        <authorList>
            <person name="Low A."/>
            <person name="Shen Z."/>
            <person name="Cheng D."/>
            <person name="Rogers M.J."/>
            <person name="Lee P.K."/>
            <person name="He J."/>
        </authorList>
    </citation>
    <scope>NUCLEOTIDE SEQUENCE [LARGE SCALE GENOMIC DNA]</scope>
    <source>
        <strain evidence="10 11">MB</strain>
    </source>
</reference>